<dbReference type="GO" id="GO:0046872">
    <property type="term" value="F:metal ion binding"/>
    <property type="evidence" value="ECO:0007669"/>
    <property type="project" value="UniProtKB-KW"/>
</dbReference>
<protein>
    <submittedName>
        <fullName evidence="5">Tyrosinase</fullName>
    </submittedName>
</protein>
<sequence length="321" mass="36776">MKEPIRIRRSLHELEKEHNDARGREKKPGEETKPPSELELIIKTFRGIQELDADNHNSFFQNRREVVPNPLFSYKLQQGIKHNIADYKDLYTKHLGYETVRYPLSGRVGTPQDQEESAKHNAKYPDPVINAQLLINTGAFGEMGNNETAGFDPIFYLHHAFIDYAFWLWQIKNKQTEKLDMRAVDDQGVQYPGASTGETGLPYLPKNTILGVDTPLHPFRRKDQTYKTSQDVTNITAMGYGREPILGRIDVKECQNCQTKLEVESLIPIYEGMLEAIAGSPERILELKFMVAIRFYDGTVQFPDADDRNRVRPGPRIGNLD</sequence>
<dbReference type="Pfam" id="PF00264">
    <property type="entry name" value="Tyrosinase"/>
    <property type="match status" value="1"/>
</dbReference>
<keyword evidence="1" id="KW-0479">Metal-binding</keyword>
<feature type="region of interest" description="Disordered" evidence="3">
    <location>
        <begin position="1"/>
        <end position="37"/>
    </location>
</feature>
<gene>
    <name evidence="5" type="ORF">ESCO_005310</name>
</gene>
<dbReference type="STRING" id="150374.A0A0M8N5H8"/>
<dbReference type="EMBL" id="LGSR01000017">
    <property type="protein sequence ID" value="KOS20360.1"/>
    <property type="molecule type" value="Genomic_DNA"/>
</dbReference>
<evidence type="ECO:0000313" key="5">
    <source>
        <dbReference type="EMBL" id="KOS20360.1"/>
    </source>
</evidence>
<dbReference type="Proteomes" id="UP000053831">
    <property type="component" value="Unassembled WGS sequence"/>
</dbReference>
<evidence type="ECO:0000313" key="6">
    <source>
        <dbReference type="Proteomes" id="UP000053831"/>
    </source>
</evidence>
<evidence type="ECO:0000256" key="1">
    <source>
        <dbReference type="ARBA" id="ARBA00022723"/>
    </source>
</evidence>
<comment type="caution">
    <text evidence="5">The sequence shown here is derived from an EMBL/GenBank/DDBJ whole genome shotgun (WGS) entry which is preliminary data.</text>
</comment>
<dbReference type="PANTHER" id="PTHR11474:SF126">
    <property type="entry name" value="TYROSINASE-LIKE PROTEIN TYR-1-RELATED"/>
    <property type="match status" value="1"/>
</dbReference>
<accession>A0A0M8N5H8</accession>
<dbReference type="InterPro" id="IPR002227">
    <property type="entry name" value="Tyrosinase_Cu-bd"/>
</dbReference>
<dbReference type="OrthoDB" id="6132182at2759"/>
<evidence type="ECO:0000256" key="3">
    <source>
        <dbReference type="SAM" id="MobiDB-lite"/>
    </source>
</evidence>
<dbReference type="AlphaFoldDB" id="A0A0M8N5H8"/>
<dbReference type="GO" id="GO:0016491">
    <property type="term" value="F:oxidoreductase activity"/>
    <property type="evidence" value="ECO:0007669"/>
    <property type="project" value="InterPro"/>
</dbReference>
<dbReference type="InterPro" id="IPR008922">
    <property type="entry name" value="Di-copper_centre_dom_sf"/>
</dbReference>
<evidence type="ECO:0000256" key="2">
    <source>
        <dbReference type="ARBA" id="ARBA00023008"/>
    </source>
</evidence>
<dbReference type="InterPro" id="IPR050316">
    <property type="entry name" value="Tyrosinase/Hemocyanin"/>
</dbReference>
<dbReference type="SUPFAM" id="SSF48056">
    <property type="entry name" value="Di-copper centre-containing domain"/>
    <property type="match status" value="1"/>
</dbReference>
<evidence type="ECO:0000259" key="4">
    <source>
        <dbReference type="PROSITE" id="PS00498"/>
    </source>
</evidence>
<keyword evidence="6" id="KW-1185">Reference proteome</keyword>
<reference evidence="5 6" key="1">
    <citation type="submission" date="2015-07" db="EMBL/GenBank/DDBJ databases">
        <title>The genome of the fungus Escovopsis weberi, a specialized disease agent of ant agriculture.</title>
        <authorList>
            <person name="de Man T.J."/>
            <person name="Stajich J.E."/>
            <person name="Kubicek C.P."/>
            <person name="Chenthamara K."/>
            <person name="Atanasova L."/>
            <person name="Druzhinina I.S."/>
            <person name="Birnbaum S."/>
            <person name="Barribeau S.M."/>
            <person name="Teiling C."/>
            <person name="Suen G."/>
            <person name="Currie C."/>
            <person name="Gerardo N.M."/>
        </authorList>
    </citation>
    <scope>NUCLEOTIDE SEQUENCE [LARGE SCALE GENOMIC DNA]</scope>
</reference>
<feature type="domain" description="Tyrosinase copper-binding" evidence="4">
    <location>
        <begin position="152"/>
        <end position="163"/>
    </location>
</feature>
<name>A0A0M8N5H8_ESCWE</name>
<dbReference type="Gene3D" id="1.10.1280.10">
    <property type="entry name" value="Di-copper center containing domain from catechol oxidase"/>
    <property type="match status" value="1"/>
</dbReference>
<keyword evidence="2" id="KW-0186">Copper</keyword>
<dbReference type="PANTHER" id="PTHR11474">
    <property type="entry name" value="TYROSINASE FAMILY MEMBER"/>
    <property type="match status" value="1"/>
</dbReference>
<organism evidence="5 6">
    <name type="scientific">Escovopsis weberi</name>
    <dbReference type="NCBI Taxonomy" id="150374"/>
    <lineage>
        <taxon>Eukaryota</taxon>
        <taxon>Fungi</taxon>
        <taxon>Dikarya</taxon>
        <taxon>Ascomycota</taxon>
        <taxon>Pezizomycotina</taxon>
        <taxon>Sordariomycetes</taxon>
        <taxon>Hypocreomycetidae</taxon>
        <taxon>Hypocreales</taxon>
        <taxon>Hypocreaceae</taxon>
        <taxon>Escovopsis</taxon>
    </lineage>
</organism>
<feature type="compositionally biased region" description="Basic and acidic residues" evidence="3">
    <location>
        <begin position="1"/>
        <end position="36"/>
    </location>
</feature>
<dbReference type="PROSITE" id="PS00498">
    <property type="entry name" value="TYROSINASE_2"/>
    <property type="match status" value="1"/>
</dbReference>
<proteinExistence type="predicted"/>